<reference evidence="2 3" key="1">
    <citation type="journal article" date="2019" name="Sci. Rep.">
        <title>A high-quality genome of Eragrostis curvula grass provides insights into Poaceae evolution and supports new strategies to enhance forage quality.</title>
        <authorList>
            <person name="Carballo J."/>
            <person name="Santos B.A.C.M."/>
            <person name="Zappacosta D."/>
            <person name="Garbus I."/>
            <person name="Selva J.P."/>
            <person name="Gallo C.A."/>
            <person name="Diaz A."/>
            <person name="Albertini E."/>
            <person name="Caccamo M."/>
            <person name="Echenique V."/>
        </authorList>
    </citation>
    <scope>NUCLEOTIDE SEQUENCE [LARGE SCALE GENOMIC DNA]</scope>
    <source>
        <strain evidence="3">cv. Victoria</strain>
        <tissue evidence="2">Leaf</tissue>
    </source>
</reference>
<dbReference type="AlphaFoldDB" id="A0A5J9UJN9"/>
<dbReference type="Gramene" id="TVU23776">
    <property type="protein sequence ID" value="TVU23776"/>
    <property type="gene ID" value="EJB05_26158"/>
</dbReference>
<evidence type="ECO:0000313" key="3">
    <source>
        <dbReference type="Proteomes" id="UP000324897"/>
    </source>
</evidence>
<organism evidence="2 3">
    <name type="scientific">Eragrostis curvula</name>
    <name type="common">weeping love grass</name>
    <dbReference type="NCBI Taxonomy" id="38414"/>
    <lineage>
        <taxon>Eukaryota</taxon>
        <taxon>Viridiplantae</taxon>
        <taxon>Streptophyta</taxon>
        <taxon>Embryophyta</taxon>
        <taxon>Tracheophyta</taxon>
        <taxon>Spermatophyta</taxon>
        <taxon>Magnoliopsida</taxon>
        <taxon>Liliopsida</taxon>
        <taxon>Poales</taxon>
        <taxon>Poaceae</taxon>
        <taxon>PACMAD clade</taxon>
        <taxon>Chloridoideae</taxon>
        <taxon>Eragrostideae</taxon>
        <taxon>Eragrostidinae</taxon>
        <taxon>Eragrostis</taxon>
    </lineage>
</organism>
<accession>A0A5J9UJN9</accession>
<keyword evidence="3" id="KW-1185">Reference proteome</keyword>
<gene>
    <name evidence="2" type="ORF">EJB05_26158</name>
</gene>
<evidence type="ECO:0000256" key="1">
    <source>
        <dbReference type="SAM" id="MobiDB-lite"/>
    </source>
</evidence>
<protein>
    <submittedName>
        <fullName evidence="2">Uncharacterized protein</fullName>
    </submittedName>
</protein>
<feature type="compositionally biased region" description="Low complexity" evidence="1">
    <location>
        <begin position="34"/>
        <end position="54"/>
    </location>
</feature>
<evidence type="ECO:0000313" key="2">
    <source>
        <dbReference type="EMBL" id="TVU23776.1"/>
    </source>
</evidence>
<feature type="region of interest" description="Disordered" evidence="1">
    <location>
        <begin position="1"/>
        <end position="70"/>
    </location>
</feature>
<comment type="caution">
    <text evidence="2">The sequence shown here is derived from an EMBL/GenBank/DDBJ whole genome shotgun (WGS) entry which is preliminary data.</text>
</comment>
<feature type="non-terminal residue" evidence="2">
    <location>
        <position position="1"/>
    </location>
</feature>
<feature type="region of interest" description="Disordered" evidence="1">
    <location>
        <begin position="181"/>
        <end position="212"/>
    </location>
</feature>
<feature type="compositionally biased region" description="Basic and acidic residues" evidence="1">
    <location>
        <begin position="22"/>
        <end position="33"/>
    </location>
</feature>
<dbReference type="EMBL" id="RWGY01000013">
    <property type="protein sequence ID" value="TVU23776.1"/>
    <property type="molecule type" value="Genomic_DNA"/>
</dbReference>
<sequence>MRPLFVEMRREQARPGDGCDVDMGHEIETERGSPRSIAARSRSCSSAERNSSQSHSPLTPATASHLHCFPPAPTPLPHEVTTPVRRVAKGLPQGGTEVGLVTGGGGHFVGDRGHGTTSCEKTTEGYAVDMLCSAFSSLTCPTRHPLATGKHSSNTNTRPRPCPPSSFEWLFSSSSFERRAPQDCPAWTDTVPSRSSRPTTPPPGATCPWASSATEEEGYSSATVAYIGYGPPRRPGFSSH</sequence>
<dbReference type="Proteomes" id="UP000324897">
    <property type="component" value="Chromosome 2"/>
</dbReference>
<proteinExistence type="predicted"/>
<name>A0A5J9UJN9_9POAL</name>